<gene>
    <name evidence="15" type="ORF">C5Y93_20650</name>
</gene>
<comment type="similarity">
    <text evidence="3">Belongs to the DNA photolyase class-2 family.</text>
</comment>
<keyword evidence="8" id="KW-0274">FAD</keyword>
<dbReference type="InterPro" id="IPR036155">
    <property type="entry name" value="Crypto/Photolyase_N_sf"/>
</dbReference>
<evidence type="ECO:0000256" key="6">
    <source>
        <dbReference type="ARBA" id="ARBA00022630"/>
    </source>
</evidence>
<dbReference type="RefSeq" id="WP_105337340.1">
    <property type="nucleotide sequence ID" value="NZ_PUHZ01000020.1"/>
</dbReference>
<sequence>MEDFPSLRITSCNDAPVRDDRDFVLYWMIANRRTRCNFSLQRAVAWAQKLKKPLVIFEALRIDYPWASRRLHRFVLQGMADNAAAIEPTPALYYPYVEPTKNADHGLLAALAKQACVMVTDDFPCFFLPRMVSVVAKRVDVQLEAIDSNGLLPMKAGDRTFTVAHSFRRFLHHNLRDHLLEFPQEEPLAGAKIPRAEASLIAAIQKKYPPAAKELLQASAEALDALPIDQSVGDAVMDGGSEAAQQTLTTFVKSKLARYGDERNSPEADAASGLSPYLHFGHISAHDIFTQLVDREKWDVSKLSGKATGSREGWWKMSPGAESFLDELITWREVGYNMSSREKNYDRYESLPDWAQETLADHAGDKRPHVYDLEKLEAGRTYDELWNAAQGQLVAEGRMHNYLRMLWGKKILEWSPSPQDALHVMIHLNNKYAVDGRNPNSYSGIFWCLGRYDRAWGPEREIFGKIRYMSSENTAKKIPVKRYIENYAPNRLFR</sequence>
<dbReference type="GO" id="GO:0000719">
    <property type="term" value="P:photoreactive repair"/>
    <property type="evidence" value="ECO:0007669"/>
    <property type="project" value="TreeGrafter"/>
</dbReference>
<reference evidence="15 16" key="1">
    <citation type="submission" date="2018-02" db="EMBL/GenBank/DDBJ databases">
        <title>Comparative genomes isolates from brazilian mangrove.</title>
        <authorList>
            <person name="Araujo J.E."/>
            <person name="Taketani R.G."/>
            <person name="Silva M.C.P."/>
            <person name="Loureco M.V."/>
            <person name="Andreote F.D."/>
        </authorList>
    </citation>
    <scope>NUCLEOTIDE SEQUENCE [LARGE SCALE GENOMIC DNA]</scope>
    <source>
        <strain evidence="15 16">Nap-Phe MGV</strain>
    </source>
</reference>
<keyword evidence="11 15" id="KW-0456">Lyase</keyword>
<evidence type="ECO:0000256" key="10">
    <source>
        <dbReference type="ARBA" id="ARBA00023204"/>
    </source>
</evidence>
<dbReference type="GO" id="GO:0003677">
    <property type="term" value="F:DNA binding"/>
    <property type="evidence" value="ECO:0007669"/>
    <property type="project" value="UniProtKB-KW"/>
</dbReference>
<dbReference type="SUPFAM" id="SSF52425">
    <property type="entry name" value="Cryptochrome/photolyase, N-terminal domain"/>
    <property type="match status" value="1"/>
</dbReference>
<evidence type="ECO:0000256" key="13">
    <source>
        <dbReference type="ARBA" id="ARBA00033999"/>
    </source>
</evidence>
<dbReference type="EMBL" id="PUHZ01000020">
    <property type="protein sequence ID" value="PQO44371.1"/>
    <property type="molecule type" value="Genomic_DNA"/>
</dbReference>
<dbReference type="GO" id="GO:0003904">
    <property type="term" value="F:deoxyribodipyrimidine photo-lyase activity"/>
    <property type="evidence" value="ECO:0007669"/>
    <property type="project" value="UniProtKB-EC"/>
</dbReference>
<dbReference type="InterPro" id="IPR052219">
    <property type="entry name" value="Photolyase_Class-2"/>
</dbReference>
<organism evidence="15 16">
    <name type="scientific">Blastopirellula marina</name>
    <dbReference type="NCBI Taxonomy" id="124"/>
    <lineage>
        <taxon>Bacteria</taxon>
        <taxon>Pseudomonadati</taxon>
        <taxon>Planctomycetota</taxon>
        <taxon>Planctomycetia</taxon>
        <taxon>Pirellulales</taxon>
        <taxon>Pirellulaceae</taxon>
        <taxon>Blastopirellula</taxon>
    </lineage>
</organism>
<evidence type="ECO:0000313" key="15">
    <source>
        <dbReference type="EMBL" id="PQO44371.1"/>
    </source>
</evidence>
<evidence type="ECO:0000256" key="11">
    <source>
        <dbReference type="ARBA" id="ARBA00023239"/>
    </source>
</evidence>
<dbReference type="Gene3D" id="1.10.579.10">
    <property type="entry name" value="DNA Cyclobutane Dipyrimidine Photolyase, subunit A, domain 3"/>
    <property type="match status" value="1"/>
</dbReference>
<evidence type="ECO:0000313" key="16">
    <source>
        <dbReference type="Proteomes" id="UP000237819"/>
    </source>
</evidence>
<comment type="catalytic activity">
    <reaction evidence="13">
        <text>cyclobutadipyrimidine (in DNA) = 2 pyrimidine residues (in DNA).</text>
        <dbReference type="EC" id="4.1.99.3"/>
    </reaction>
</comment>
<keyword evidence="7" id="KW-0227">DNA damage</keyword>
<evidence type="ECO:0000256" key="2">
    <source>
        <dbReference type="ARBA" id="ARBA00001974"/>
    </source>
</evidence>
<dbReference type="SUPFAM" id="SSF48173">
    <property type="entry name" value="Cryptochrome/photolyase FAD-binding domain"/>
    <property type="match status" value="1"/>
</dbReference>
<keyword evidence="9" id="KW-0238">DNA-binding</keyword>
<evidence type="ECO:0000256" key="7">
    <source>
        <dbReference type="ARBA" id="ARBA00022763"/>
    </source>
</evidence>
<protein>
    <recommendedName>
        <fullName evidence="5">Deoxyribodipyrimidine photo-lyase</fullName>
        <ecNumber evidence="4">4.1.99.3</ecNumber>
    </recommendedName>
    <alternativeName>
        <fullName evidence="12">DNA photolyase</fullName>
    </alternativeName>
</protein>
<dbReference type="InterPro" id="IPR006050">
    <property type="entry name" value="DNA_photolyase_N"/>
</dbReference>
<dbReference type="InterPro" id="IPR036134">
    <property type="entry name" value="Crypto/Photolyase_FAD-like_sf"/>
</dbReference>
<keyword evidence="10" id="KW-0234">DNA repair</keyword>
<proteinExistence type="inferred from homology"/>
<dbReference type="Proteomes" id="UP000237819">
    <property type="component" value="Unassembled WGS sequence"/>
</dbReference>
<comment type="cofactor">
    <cofactor evidence="1">
        <name>(6R)-5,10-methylene-5,6,7,8-tetrahydrofolate</name>
        <dbReference type="ChEBI" id="CHEBI:15636"/>
    </cofactor>
</comment>
<dbReference type="InterPro" id="IPR014729">
    <property type="entry name" value="Rossmann-like_a/b/a_fold"/>
</dbReference>
<dbReference type="PROSITE" id="PS51645">
    <property type="entry name" value="PHR_CRY_ALPHA_BETA"/>
    <property type="match status" value="1"/>
</dbReference>
<dbReference type="AlphaFoldDB" id="A0A2S8GJ72"/>
<keyword evidence="6" id="KW-0285">Flavoprotein</keyword>
<evidence type="ECO:0000256" key="1">
    <source>
        <dbReference type="ARBA" id="ARBA00001932"/>
    </source>
</evidence>
<evidence type="ECO:0000259" key="14">
    <source>
        <dbReference type="PROSITE" id="PS51645"/>
    </source>
</evidence>
<dbReference type="EC" id="4.1.99.3" evidence="4"/>
<comment type="caution">
    <text evidence="15">The sequence shown here is derived from an EMBL/GenBank/DDBJ whole genome shotgun (WGS) entry which is preliminary data.</text>
</comment>
<evidence type="ECO:0000256" key="4">
    <source>
        <dbReference type="ARBA" id="ARBA00013149"/>
    </source>
</evidence>
<evidence type="ECO:0000256" key="3">
    <source>
        <dbReference type="ARBA" id="ARBA00006409"/>
    </source>
</evidence>
<evidence type="ECO:0000256" key="5">
    <source>
        <dbReference type="ARBA" id="ARBA00014046"/>
    </source>
</evidence>
<accession>A0A2S8GJ72</accession>
<comment type="cofactor">
    <cofactor evidence="2">
        <name>FAD</name>
        <dbReference type="ChEBI" id="CHEBI:57692"/>
    </cofactor>
</comment>
<feature type="domain" description="Photolyase/cryptochrome alpha/beta" evidence="14">
    <location>
        <begin position="22"/>
        <end position="154"/>
    </location>
</feature>
<dbReference type="FunFam" id="1.10.579.10:FF:000002">
    <property type="entry name" value="Deoxyribodipyrimidine photolyase"/>
    <property type="match status" value="1"/>
</dbReference>
<dbReference type="OrthoDB" id="9772484at2"/>
<dbReference type="PANTHER" id="PTHR10211">
    <property type="entry name" value="DEOXYRIBODIPYRIMIDINE PHOTOLYASE"/>
    <property type="match status" value="1"/>
</dbReference>
<evidence type="ECO:0000256" key="12">
    <source>
        <dbReference type="ARBA" id="ARBA00031671"/>
    </source>
</evidence>
<evidence type="ECO:0000256" key="8">
    <source>
        <dbReference type="ARBA" id="ARBA00022827"/>
    </source>
</evidence>
<dbReference type="Gene3D" id="3.40.50.620">
    <property type="entry name" value="HUPs"/>
    <property type="match status" value="1"/>
</dbReference>
<name>A0A2S8GJ72_9BACT</name>
<evidence type="ECO:0000256" key="9">
    <source>
        <dbReference type="ARBA" id="ARBA00023125"/>
    </source>
</evidence>
<dbReference type="Gene3D" id="1.25.40.80">
    <property type="match status" value="1"/>
</dbReference>
<dbReference type="PANTHER" id="PTHR10211:SF0">
    <property type="entry name" value="DEOXYRIBODIPYRIMIDINE PHOTO-LYASE"/>
    <property type="match status" value="1"/>
</dbReference>